<evidence type="ECO:0008006" key="4">
    <source>
        <dbReference type="Google" id="ProtNLM"/>
    </source>
</evidence>
<organism evidence="2 3">
    <name type="scientific">Hymenobacter oligotrophus</name>
    <dbReference type="NCBI Taxonomy" id="2319843"/>
    <lineage>
        <taxon>Bacteria</taxon>
        <taxon>Pseudomonadati</taxon>
        <taxon>Bacteroidota</taxon>
        <taxon>Cytophagia</taxon>
        <taxon>Cytophagales</taxon>
        <taxon>Hymenobacteraceae</taxon>
        <taxon>Hymenobacter</taxon>
    </lineage>
</organism>
<dbReference type="Proteomes" id="UP000262802">
    <property type="component" value="Chromosome"/>
</dbReference>
<gene>
    <name evidence="2" type="ORF">D3Y59_06130</name>
</gene>
<evidence type="ECO:0000313" key="2">
    <source>
        <dbReference type="EMBL" id="AYA36670.1"/>
    </source>
</evidence>
<feature type="transmembrane region" description="Helical" evidence="1">
    <location>
        <begin position="150"/>
        <end position="168"/>
    </location>
</feature>
<evidence type="ECO:0000313" key="3">
    <source>
        <dbReference type="Proteomes" id="UP000262802"/>
    </source>
</evidence>
<feature type="transmembrane region" description="Helical" evidence="1">
    <location>
        <begin position="433"/>
        <end position="452"/>
    </location>
</feature>
<feature type="transmembrane region" description="Helical" evidence="1">
    <location>
        <begin position="403"/>
        <end position="421"/>
    </location>
</feature>
<proteinExistence type="predicted"/>
<reference evidence="2 3" key="1">
    <citation type="submission" date="2018-09" db="EMBL/GenBank/DDBJ databases">
        <title>Hymenobacter medium sp. nov., isolated from R2A medium.</title>
        <authorList>
            <person name="Yingchao G."/>
        </authorList>
    </citation>
    <scope>NUCLEOTIDE SEQUENCE [LARGE SCALE GENOMIC DNA]</scope>
    <source>
        <strain evidence="3">sh-6</strain>
    </source>
</reference>
<sequence length="465" mass="51814">MLPHILHLSERQRRGLPVLVALLLYLGYLPFSGYDQLHHDALLYWYIAVEFLEPGHRFNFLAFDNSLRGYLWPLLLLPARVVAFFSGVSPIVFTRLIGALIAALLFGWAVPAVWRRYRPGSRQTLATQLLFVALGFAFWRDYFNFPLTDFPALLALLAALWCLLPPTPRGWQVVAAGALLGASLNLRSVYAIALPAVLVLVGVSAVGWRTRVVRLALLMLGLGAVLGPQLWLNVRHFNAYTPLVLTRYNPFDKHDALIDKLGWSLAVQKYETNIGPQHHAAQVLYFDPDGQALLRHLGQTEFATLGAYLQAISRHPATVAGIYARHLISGFDVKYPTPYLQELRPMRWGYRAANFGLLALGVAVLGLAALRGKFSLRQALVLLAVSLPCLAAVPTAMECRYLMPWHLLLLGALCFEGQHLLHWLRGNPRRWPVLVAAVLLVVGLALGFVWQLERNLAQPGELITG</sequence>
<keyword evidence="3" id="KW-1185">Reference proteome</keyword>
<feature type="transmembrane region" description="Helical" evidence="1">
    <location>
        <begin position="70"/>
        <end position="89"/>
    </location>
</feature>
<dbReference type="RefSeq" id="WP_119444248.1">
    <property type="nucleotide sequence ID" value="NZ_CP032317.1"/>
</dbReference>
<feature type="transmembrane region" description="Helical" evidence="1">
    <location>
        <begin position="16"/>
        <end position="34"/>
    </location>
</feature>
<keyword evidence="1" id="KW-0812">Transmembrane</keyword>
<accession>A0A3B7R036</accession>
<dbReference type="OrthoDB" id="6008354at2"/>
<dbReference type="AlphaFoldDB" id="A0A3B7R036"/>
<name>A0A3B7R036_9BACT</name>
<feature type="transmembrane region" description="Helical" evidence="1">
    <location>
        <begin position="379"/>
        <end position="397"/>
    </location>
</feature>
<dbReference type="EMBL" id="CP032317">
    <property type="protein sequence ID" value="AYA36670.1"/>
    <property type="molecule type" value="Genomic_DNA"/>
</dbReference>
<keyword evidence="1" id="KW-0472">Membrane</keyword>
<feature type="transmembrane region" description="Helical" evidence="1">
    <location>
        <begin position="348"/>
        <end position="370"/>
    </location>
</feature>
<protein>
    <recommendedName>
        <fullName evidence="4">Glycosyltransferase RgtA/B/C/D-like domain-containing protein</fullName>
    </recommendedName>
</protein>
<feature type="transmembrane region" description="Helical" evidence="1">
    <location>
        <begin position="215"/>
        <end position="232"/>
    </location>
</feature>
<feature type="transmembrane region" description="Helical" evidence="1">
    <location>
        <begin position="96"/>
        <end position="114"/>
    </location>
</feature>
<evidence type="ECO:0000256" key="1">
    <source>
        <dbReference type="SAM" id="Phobius"/>
    </source>
</evidence>
<keyword evidence="1" id="KW-1133">Transmembrane helix</keyword>
<dbReference type="KEGG" id="hyh:D3Y59_06130"/>
<feature type="transmembrane region" description="Helical" evidence="1">
    <location>
        <begin position="188"/>
        <end position="208"/>
    </location>
</feature>